<feature type="transmembrane region" description="Helical" evidence="13">
    <location>
        <begin position="33"/>
        <end position="54"/>
    </location>
</feature>
<feature type="transmembrane region" description="Helical" evidence="13">
    <location>
        <begin position="176"/>
        <end position="198"/>
    </location>
</feature>
<feature type="transmembrane region" description="Helical" evidence="13">
    <location>
        <begin position="66"/>
        <end position="95"/>
    </location>
</feature>
<keyword evidence="6 13" id="KW-1133">Transmembrane helix</keyword>
<evidence type="ECO:0000256" key="4">
    <source>
        <dbReference type="ARBA" id="ARBA00022606"/>
    </source>
</evidence>
<proteinExistence type="inferred from homology"/>
<evidence type="ECO:0000256" key="5">
    <source>
        <dbReference type="ARBA" id="ARBA00022692"/>
    </source>
</evidence>
<keyword evidence="7" id="KW-0297">G-protein coupled receptor</keyword>
<gene>
    <name evidence="14" type="ORF">GDO81_028878</name>
</gene>
<keyword evidence="5 13" id="KW-0812">Transmembrane</keyword>
<keyword evidence="9" id="KW-0675">Receptor</keyword>
<evidence type="ECO:0000256" key="13">
    <source>
        <dbReference type="SAM" id="Phobius"/>
    </source>
</evidence>
<dbReference type="AlphaFoldDB" id="A0AAV6ZPT6"/>
<evidence type="ECO:0000256" key="1">
    <source>
        <dbReference type="ARBA" id="ARBA00004141"/>
    </source>
</evidence>
<evidence type="ECO:0000313" key="15">
    <source>
        <dbReference type="Proteomes" id="UP000824782"/>
    </source>
</evidence>
<comment type="similarity">
    <text evidence="2 12">Belongs to the G-protein coupled receptor T2R family.</text>
</comment>
<dbReference type="GO" id="GO:0033038">
    <property type="term" value="F:bitter taste receptor activity"/>
    <property type="evidence" value="ECO:0007669"/>
    <property type="project" value="InterPro"/>
</dbReference>
<evidence type="ECO:0000256" key="9">
    <source>
        <dbReference type="ARBA" id="ARBA00023170"/>
    </source>
</evidence>
<reference evidence="14" key="1">
    <citation type="thesis" date="2020" institute="ProQuest LLC" country="789 East Eisenhower Parkway, Ann Arbor, MI, USA">
        <title>Comparative Genomics and Chromosome Evolution.</title>
        <authorList>
            <person name="Mudd A.B."/>
        </authorList>
    </citation>
    <scope>NUCLEOTIDE SEQUENCE</scope>
    <source>
        <strain evidence="14">237g6f4</strain>
        <tissue evidence="14">Blood</tissue>
    </source>
</reference>
<evidence type="ECO:0000256" key="2">
    <source>
        <dbReference type="ARBA" id="ARBA00007376"/>
    </source>
</evidence>
<feature type="transmembrane region" description="Helical" evidence="13">
    <location>
        <begin position="115"/>
        <end position="139"/>
    </location>
</feature>
<dbReference type="GO" id="GO:0004930">
    <property type="term" value="F:G protein-coupled receptor activity"/>
    <property type="evidence" value="ECO:0007669"/>
    <property type="project" value="UniProtKB-KW"/>
</dbReference>
<protein>
    <recommendedName>
        <fullName evidence="11">Taste receptor type 2 member 40</fullName>
    </recommendedName>
</protein>
<evidence type="ECO:0000256" key="3">
    <source>
        <dbReference type="ARBA" id="ARBA00022480"/>
    </source>
</evidence>
<keyword evidence="8 13" id="KW-0472">Membrane</keyword>
<dbReference type="GO" id="GO:0016020">
    <property type="term" value="C:membrane"/>
    <property type="evidence" value="ECO:0007669"/>
    <property type="project" value="UniProtKB-SubCell"/>
</dbReference>
<keyword evidence="15" id="KW-1185">Reference proteome</keyword>
<evidence type="ECO:0000313" key="14">
    <source>
        <dbReference type="EMBL" id="KAG8550098.1"/>
    </source>
</evidence>
<evidence type="ECO:0000256" key="6">
    <source>
        <dbReference type="ARBA" id="ARBA00022989"/>
    </source>
</evidence>
<dbReference type="PANTHER" id="PTHR11394:SF47">
    <property type="entry name" value="TASTE RECEPTOR TYPE 2 MEMBER 40"/>
    <property type="match status" value="1"/>
</dbReference>
<dbReference type="InterPro" id="IPR007960">
    <property type="entry name" value="TAS2R"/>
</dbReference>
<evidence type="ECO:0000256" key="11">
    <source>
        <dbReference type="ARBA" id="ARBA00044110"/>
    </source>
</evidence>
<evidence type="ECO:0000256" key="7">
    <source>
        <dbReference type="ARBA" id="ARBA00023040"/>
    </source>
</evidence>
<keyword evidence="10" id="KW-0807">Transducer</keyword>
<dbReference type="EMBL" id="WNYA01000090">
    <property type="protein sequence ID" value="KAG8550098.1"/>
    <property type="molecule type" value="Genomic_DNA"/>
</dbReference>
<comment type="subcellular location">
    <subcellularLocation>
        <location evidence="1">Membrane</location>
        <topology evidence="1">Multi-pass membrane protein</topology>
    </subcellularLocation>
</comment>
<dbReference type="Proteomes" id="UP000824782">
    <property type="component" value="Unassembled WGS sequence"/>
</dbReference>
<dbReference type="PANTHER" id="PTHR11394">
    <property type="entry name" value="TASTE RECEPTOR TYPE 2"/>
    <property type="match status" value="1"/>
</dbReference>
<name>A0AAV6ZPT6_ENGPU</name>
<evidence type="ECO:0000256" key="12">
    <source>
        <dbReference type="RuleBase" id="RU004423"/>
    </source>
</evidence>
<comment type="caution">
    <text evidence="14">The sequence shown here is derived from an EMBL/GenBank/DDBJ whole genome shotgun (WGS) entry which is preliminary data.</text>
</comment>
<keyword evidence="4" id="KW-0716">Sensory transduction</keyword>
<organism evidence="14 15">
    <name type="scientific">Engystomops pustulosus</name>
    <name type="common">Tungara frog</name>
    <name type="synonym">Physalaemus pustulosus</name>
    <dbReference type="NCBI Taxonomy" id="76066"/>
    <lineage>
        <taxon>Eukaryota</taxon>
        <taxon>Metazoa</taxon>
        <taxon>Chordata</taxon>
        <taxon>Craniata</taxon>
        <taxon>Vertebrata</taxon>
        <taxon>Euteleostomi</taxon>
        <taxon>Amphibia</taxon>
        <taxon>Batrachia</taxon>
        <taxon>Anura</taxon>
        <taxon>Neobatrachia</taxon>
        <taxon>Hyloidea</taxon>
        <taxon>Leptodactylidae</taxon>
        <taxon>Leiuperinae</taxon>
        <taxon>Engystomops</taxon>
    </lineage>
</organism>
<evidence type="ECO:0000256" key="10">
    <source>
        <dbReference type="ARBA" id="ARBA00023224"/>
    </source>
</evidence>
<keyword evidence="3" id="KW-0919">Taste</keyword>
<accession>A0AAV6ZPT6</accession>
<sequence length="199" mass="22282">MECLVGFTINMMIVAANIMKWKSQKSLPTCDKILSYLAVSRVLYFVIIFIRVFISHFHSWPLQSTFVTLILFIQTIFLLFVSHWIVAILCVFYCVRIVTYNCALCVFLRSRISTLVPWLVTAALLMSFISSLPFGWYGYYFLQNVSNASIGNNTDSGPSIITVINEQSLICAAGSFLPFIIFCGANFLGSGVAAFSTLT</sequence>
<dbReference type="Pfam" id="PF05296">
    <property type="entry name" value="TAS2R"/>
    <property type="match status" value="1"/>
</dbReference>
<evidence type="ECO:0000256" key="8">
    <source>
        <dbReference type="ARBA" id="ARBA00023136"/>
    </source>
</evidence>
<feature type="transmembrane region" description="Helical" evidence="13">
    <location>
        <begin position="6"/>
        <end position="21"/>
    </location>
</feature>